<accession>A0A7M2SBX7</accession>
<dbReference type="KEGG" id="sfeu:IM697_27010"/>
<dbReference type="Pfam" id="PF04339">
    <property type="entry name" value="FemAB_like"/>
    <property type="match status" value="1"/>
</dbReference>
<sequence length="344" mass="37878">MKAEIVRSVRAVPVADWDRLARHASVYLSHRWLAGEESDPTATASYALVRDEADTLVAAAPLYLVHDEPNAYYRPTHLAPATARPRVLAGARRGYHNTPLTDPRLPDDLAAQCLTLLREAARDHAERHGTTHWWPYLTESATHMLAPLYATPPHRMEDDATIPLPGAGFDDYLASLPSKRRVAIRHERAAFAAAGLDIRHQPLIDCYEDAGRLLAALQRSHGHADDAAAMTHVLERQAVAMGEQARVVAAHAGPRMTGFCLYYHQGGTTWLRAVGIDPEHPAPFAYFALTYYAPIEDAYRRGSTALHAGMKAVEAKRRRGARISGLYALHDTETDTQAAASTLH</sequence>
<dbReference type="EMBL" id="CP063373">
    <property type="protein sequence ID" value="QOV33834.1"/>
    <property type="molecule type" value="Genomic_DNA"/>
</dbReference>
<dbReference type="InterPro" id="IPR007434">
    <property type="entry name" value="FemAB-like"/>
</dbReference>
<dbReference type="AlphaFoldDB" id="A0A7M2SBX7"/>
<dbReference type="GO" id="GO:0016740">
    <property type="term" value="F:transferase activity"/>
    <property type="evidence" value="ECO:0007669"/>
    <property type="project" value="UniProtKB-KW"/>
</dbReference>
<dbReference type="Proteomes" id="UP000594205">
    <property type="component" value="Chromosome"/>
</dbReference>
<reference evidence="1 2" key="1">
    <citation type="submission" date="2020-10" db="EMBL/GenBank/DDBJ databases">
        <title>Streptomyces ferrugineus complate genome analysis.</title>
        <authorList>
            <person name="Anwar N."/>
        </authorList>
    </citation>
    <scope>NUCLEOTIDE SEQUENCE [LARGE SCALE GENOMIC DNA]</scope>
    <source>
        <strain evidence="1 2">CCTCC AA2014009</strain>
    </source>
</reference>
<dbReference type="InterPro" id="IPR016181">
    <property type="entry name" value="Acyl_CoA_acyltransferase"/>
</dbReference>
<evidence type="ECO:0000313" key="2">
    <source>
        <dbReference type="Proteomes" id="UP000594205"/>
    </source>
</evidence>
<organism evidence="1 2">
    <name type="scientific">Streptomyces ferrugineus</name>
    <dbReference type="NCBI Taxonomy" id="1413221"/>
    <lineage>
        <taxon>Bacteria</taxon>
        <taxon>Bacillati</taxon>
        <taxon>Actinomycetota</taxon>
        <taxon>Actinomycetes</taxon>
        <taxon>Kitasatosporales</taxon>
        <taxon>Streptomycetaceae</taxon>
        <taxon>Streptomyces</taxon>
    </lineage>
</organism>
<dbReference type="SUPFAM" id="SSF55729">
    <property type="entry name" value="Acyl-CoA N-acyltransferases (Nat)"/>
    <property type="match status" value="1"/>
</dbReference>
<dbReference type="PANTHER" id="PTHR47017:SF1">
    <property type="entry name" value="ACYL-COA"/>
    <property type="match status" value="1"/>
</dbReference>
<name>A0A7M2SBX7_9ACTN</name>
<keyword evidence="2" id="KW-1185">Reference proteome</keyword>
<gene>
    <name evidence="1" type="ORF">IM697_27010</name>
</gene>
<evidence type="ECO:0000313" key="1">
    <source>
        <dbReference type="EMBL" id="QOV33834.1"/>
    </source>
</evidence>
<dbReference type="Gene3D" id="3.40.630.30">
    <property type="match status" value="1"/>
</dbReference>
<dbReference type="RefSeq" id="WP_194038709.1">
    <property type="nucleotide sequence ID" value="NZ_CP063373.1"/>
</dbReference>
<protein>
    <submittedName>
        <fullName evidence="1">N-acetyltransferase</fullName>
    </submittedName>
</protein>
<proteinExistence type="predicted"/>
<dbReference type="PANTHER" id="PTHR47017">
    <property type="entry name" value="ACYL-COA"/>
    <property type="match status" value="1"/>
</dbReference>
<keyword evidence="1" id="KW-0808">Transferase</keyword>